<evidence type="ECO:0000313" key="1">
    <source>
        <dbReference type="EMBL" id="OWR43158.1"/>
    </source>
</evidence>
<evidence type="ECO:0000313" key="2">
    <source>
        <dbReference type="Proteomes" id="UP000007151"/>
    </source>
</evidence>
<dbReference type="Proteomes" id="UP000007151">
    <property type="component" value="Unassembled WGS sequence"/>
</dbReference>
<name>A0A212ENU6_DANPL</name>
<accession>A0A212ENU6</accession>
<reference evidence="1 2" key="1">
    <citation type="journal article" date="2011" name="Cell">
        <title>The monarch butterfly genome yields insights into long-distance migration.</title>
        <authorList>
            <person name="Zhan S."/>
            <person name="Merlin C."/>
            <person name="Boore J.L."/>
            <person name="Reppert S.M."/>
        </authorList>
    </citation>
    <scope>NUCLEOTIDE SEQUENCE [LARGE SCALE GENOMIC DNA]</scope>
    <source>
        <strain evidence="1">F-2</strain>
    </source>
</reference>
<dbReference type="KEGG" id="dpl:KGM_213529"/>
<gene>
    <name evidence="1" type="ORF">KGM_213529</name>
</gene>
<sequence>MMFFTRPGSVLDRDVTRARSNEEYLECGYNMRAGRSATETYMKIQRIQKTKELRNWFS</sequence>
<comment type="caution">
    <text evidence="1">The sequence shown here is derived from an EMBL/GenBank/DDBJ whole genome shotgun (WGS) entry which is preliminary data.</text>
</comment>
<dbReference type="InParanoid" id="A0A212ENU6"/>
<organism evidence="1 2">
    <name type="scientific">Danaus plexippus plexippus</name>
    <dbReference type="NCBI Taxonomy" id="278856"/>
    <lineage>
        <taxon>Eukaryota</taxon>
        <taxon>Metazoa</taxon>
        <taxon>Ecdysozoa</taxon>
        <taxon>Arthropoda</taxon>
        <taxon>Hexapoda</taxon>
        <taxon>Insecta</taxon>
        <taxon>Pterygota</taxon>
        <taxon>Neoptera</taxon>
        <taxon>Endopterygota</taxon>
        <taxon>Lepidoptera</taxon>
        <taxon>Glossata</taxon>
        <taxon>Ditrysia</taxon>
        <taxon>Papilionoidea</taxon>
        <taxon>Nymphalidae</taxon>
        <taxon>Danainae</taxon>
        <taxon>Danaini</taxon>
        <taxon>Danaina</taxon>
        <taxon>Danaus</taxon>
        <taxon>Danaus</taxon>
    </lineage>
</organism>
<dbReference type="EMBL" id="AGBW02013617">
    <property type="protein sequence ID" value="OWR43158.1"/>
    <property type="molecule type" value="Genomic_DNA"/>
</dbReference>
<keyword evidence="2" id="KW-1185">Reference proteome</keyword>
<protein>
    <submittedName>
        <fullName evidence="1">Uncharacterized protein</fullName>
    </submittedName>
</protein>
<dbReference type="AlphaFoldDB" id="A0A212ENU6"/>
<proteinExistence type="predicted"/>